<evidence type="ECO:0000313" key="3">
    <source>
        <dbReference type="Proteomes" id="UP000286678"/>
    </source>
</evidence>
<dbReference type="AlphaFoldDB" id="A0A432XB41"/>
<dbReference type="Proteomes" id="UP000286678">
    <property type="component" value="Unassembled WGS sequence"/>
</dbReference>
<dbReference type="Pfam" id="PF00498">
    <property type="entry name" value="FHA"/>
    <property type="match status" value="1"/>
</dbReference>
<sequence length="283" mass="32008">MPAIFDCVFQNRFAPRISLFEAKSYVVGRATTCDIVIDHPTVSRRHCLISFQDGQWCIHDLNSTNGLTYLDNRQQKLHLEQRLVFQVGSVTCVLQAKTAQELTVNLNRRLWSQRQLRSLQGKWRTTNDINALLPALQFNLAQILGSDRCAVILLNDRRELALATDFPGWLNPTDFDGTSTLINAAIEHKRPYVVNNAQLHQTLKDRNSVQKAQIKAAFAYPIELDGEVIAVIYADSLESQHYFTDYDIDLIDNFSGMLALQLQLKTLDHHLDELSAAAAELAS</sequence>
<evidence type="ECO:0000259" key="1">
    <source>
        <dbReference type="PROSITE" id="PS50006"/>
    </source>
</evidence>
<dbReference type="SUPFAM" id="SSF49879">
    <property type="entry name" value="SMAD/FHA domain"/>
    <property type="match status" value="1"/>
</dbReference>
<organism evidence="2 3">
    <name type="scientific">Pseudidiomarina aquimaris</name>
    <dbReference type="NCBI Taxonomy" id="641841"/>
    <lineage>
        <taxon>Bacteria</taxon>
        <taxon>Pseudomonadati</taxon>
        <taxon>Pseudomonadota</taxon>
        <taxon>Gammaproteobacteria</taxon>
        <taxon>Alteromonadales</taxon>
        <taxon>Idiomarinaceae</taxon>
        <taxon>Pseudidiomarina</taxon>
    </lineage>
</organism>
<reference evidence="3" key="1">
    <citation type="journal article" date="2018" name="Front. Microbiol.">
        <title>Genome-Based Analysis Reveals the Taxonomy and Diversity of the Family Idiomarinaceae.</title>
        <authorList>
            <person name="Liu Y."/>
            <person name="Lai Q."/>
            <person name="Shao Z."/>
        </authorList>
    </citation>
    <scope>NUCLEOTIDE SEQUENCE [LARGE SCALE GENOMIC DNA]</scope>
    <source>
        <strain evidence="3">SW15</strain>
    </source>
</reference>
<dbReference type="InterPro" id="IPR000253">
    <property type="entry name" value="FHA_dom"/>
</dbReference>
<dbReference type="SMART" id="SM00240">
    <property type="entry name" value="FHA"/>
    <property type="match status" value="1"/>
</dbReference>
<dbReference type="PANTHER" id="PTHR23308">
    <property type="entry name" value="NUCLEAR INHIBITOR OF PROTEIN PHOSPHATASE-1"/>
    <property type="match status" value="1"/>
</dbReference>
<keyword evidence="3" id="KW-1185">Reference proteome</keyword>
<dbReference type="RefSeq" id="WP_126834786.1">
    <property type="nucleotide sequence ID" value="NZ_PIPT01000011.1"/>
</dbReference>
<proteinExistence type="predicted"/>
<dbReference type="Gene3D" id="2.60.200.20">
    <property type="match status" value="1"/>
</dbReference>
<dbReference type="PROSITE" id="PS50006">
    <property type="entry name" value="FHA_DOMAIN"/>
    <property type="match status" value="1"/>
</dbReference>
<feature type="domain" description="FHA" evidence="1">
    <location>
        <begin position="25"/>
        <end position="74"/>
    </location>
</feature>
<dbReference type="Pfam" id="PF01590">
    <property type="entry name" value="GAF"/>
    <property type="match status" value="1"/>
</dbReference>
<evidence type="ECO:0000313" key="2">
    <source>
        <dbReference type="EMBL" id="RUO45969.1"/>
    </source>
</evidence>
<dbReference type="OrthoDB" id="5953293at2"/>
<dbReference type="SUPFAM" id="SSF55781">
    <property type="entry name" value="GAF domain-like"/>
    <property type="match status" value="1"/>
</dbReference>
<name>A0A432XB41_9GAMM</name>
<dbReference type="InterPro" id="IPR029016">
    <property type="entry name" value="GAF-like_dom_sf"/>
</dbReference>
<dbReference type="Gene3D" id="3.30.450.40">
    <property type="match status" value="1"/>
</dbReference>
<comment type="caution">
    <text evidence="2">The sequence shown here is derived from an EMBL/GenBank/DDBJ whole genome shotgun (WGS) entry which is preliminary data.</text>
</comment>
<accession>A0A432XB41</accession>
<dbReference type="EMBL" id="PIPT01000011">
    <property type="protein sequence ID" value="RUO45969.1"/>
    <property type="molecule type" value="Genomic_DNA"/>
</dbReference>
<dbReference type="InterPro" id="IPR008984">
    <property type="entry name" value="SMAD_FHA_dom_sf"/>
</dbReference>
<gene>
    <name evidence="2" type="ORF">CWE21_12565</name>
</gene>
<protein>
    <recommendedName>
        <fullName evidence="1">FHA domain-containing protein</fullName>
    </recommendedName>
</protein>
<dbReference type="SMART" id="SM00065">
    <property type="entry name" value="GAF"/>
    <property type="match status" value="1"/>
</dbReference>
<dbReference type="InterPro" id="IPR050923">
    <property type="entry name" value="Cell_Proc_Reg/RNA_Proc"/>
</dbReference>
<dbReference type="CDD" id="cd00060">
    <property type="entry name" value="FHA"/>
    <property type="match status" value="1"/>
</dbReference>
<dbReference type="InterPro" id="IPR003018">
    <property type="entry name" value="GAF"/>
</dbReference>